<dbReference type="InterPro" id="IPR005829">
    <property type="entry name" value="Sugar_transporter_CS"/>
</dbReference>
<evidence type="ECO:0000256" key="6">
    <source>
        <dbReference type="ARBA" id="ARBA00023136"/>
    </source>
</evidence>
<evidence type="ECO:0000256" key="3">
    <source>
        <dbReference type="ARBA" id="ARBA00022448"/>
    </source>
</evidence>
<sequence length="1701" mass="176082">MAENKASDKISVSGTDAAHVEKHAPNNQELIEEAVRTGSVPQVKSEKDAIAIAKNGSWEVDALIRQLEDDHKAEGYTKGVFDIEFKNPKHFTWLLVTFASMGGLLSGLDQSLISGANLFLPEDLGLTDSQNSLVNAGMPLGAVAGALLLSPCNEWFGRRWSIIISCVFYTIGGALCAGSINFAMIVVARLLLGVGVGLEGGTVPVYVAETVERRLRGNMVSLYQFNIALGEVLGYVVAAIFLKVPGNWRYILGSSLVFSTIMLIGMLYMPESPRFYMHKGETLKAFKVWKRIRGVETADSREEFFVMKASQEQEDAEVAAGLSNRRFPWMDFITVPRARRAIIYANVMIFLGQFTGINAIMYYMSVLMSKIGFDKIQANYMSLVGGGSLLLGTIPAVLYMERCGRRFWAMAMLPGFFIGLILCGVSEHAGSVTNQQAVYLTGIIIYQGFFGSYATLTWVVPAEVYPTYLRSYGMTTSDGWLFLSSFIVTYNFDRMMNAMTRTGLTLGFYGGIAVLGWFYQMFFMPETKDKTLEEIDLIFSRPTAEVVAENWKNVKETTNDLLAFRWKKVFTFEKQRENIGDELHEQPGYGESQHGPVRRYRQKRTDSQEPGTRSWLQTQLSPMTQAVNPAPVSAPTTSTLNATATSFTTPSPIVTPAPFNISCDINCAIKIPPATHYYWVKLSISTTITAATEVLVINRKTNTTSTKIISAELPSGFVIPPTNAAGTHYQELTVGNITTQLGYPTLYNSLATGYSWSGVLATTATNGQPTCSTVDGLTSVRTASVLYSILTTKTITTGNFSTTYGSVGPAGTTTYDTMAPVWATVNYGDIPPQPTLPAPDADDPKGYLYTLHSIKTLLHPKAAETDAAWTLCRPMTEINPITAASTALFLTERSTSFDDEDEPQSTANKTESQTSSPKQTTAEQTASPPQPSSSSPASASNDQLAPIKHNTGATSADAPAPSSTTKESLEPPKTTAEPPSTINVPEKPATSADDETVIQPPATVLQPAQPNPPPTSNIPEKSAVLTNDEPAPPATVPIQPAQPTQFPTVNLPTTINGIATSAPAVIIGSETLAIGTTTIIPAAPNTINNNNNNNNNNQPQPSQPGVPAVVLSGDSTVHTISAGQTATIGNAAIVASPDAPVQVVPVAPEAAPGAPSVTGAAPGAPAPEPVLISLDSSSNYVVGSGSSAQTLQPGANTVTFGGGNGAAPASSERVVLTTNNVGSTVVVVGAGAGSTTVALPAPAVTGAPVDAVTLPRQDSGAPVRVSLDASSNYVVDSGQTLRPGTNSVTIGGSGDAPASTEEVVLTTDAAGSTVAVVGGSGPERATVALPAQTAAGAVTLPGPNSDAPARVSVDSAGNYIVDGTQTLRPGTNTVTFDGSGGAASTTEQVVLTTNAAGSTVAVVGTGADKTTVALPAPTAPASVATLPVPGSSGAPVVSLDAAGNYIVDGTQTLTPGTNTLTRGDGASASAEEVILTTNAAGRTVAIAGEGADRTTLPLPASTAAGSAVTLLSPGTPAAPLVSLDAAGRYIADGTQTLTPGTNVLTFASGASTSTEQLVLTTNAAGSTVAIVGGTATVALPAQTVPASVATLLSPDASTAAAVAATLPDGRVVSLSAAGTTSALVVDGQTLTPGTNTLGGPTGVVVVVTTDAGGRTVVVEGGKTAVGRQYDERGRVEDGWVGDFGGCDGSVGSCAGEGEDDG</sequence>
<proteinExistence type="inferred from homology"/>
<keyword evidence="11" id="KW-1185">Reference proteome</keyword>
<dbReference type="PROSITE" id="PS50850">
    <property type="entry name" value="MFS"/>
    <property type="match status" value="1"/>
</dbReference>
<feature type="transmembrane region" description="Helical" evidence="8">
    <location>
        <begin position="91"/>
        <end position="113"/>
    </location>
</feature>
<keyword evidence="3" id="KW-0813">Transport</keyword>
<feature type="region of interest" description="Disordered" evidence="7">
    <location>
        <begin position="895"/>
        <end position="1042"/>
    </location>
</feature>
<feature type="transmembrane region" description="Helical" evidence="8">
    <location>
        <begin position="133"/>
        <end position="150"/>
    </location>
</feature>
<dbReference type="GO" id="GO:0022857">
    <property type="term" value="F:transmembrane transporter activity"/>
    <property type="evidence" value="ECO:0007669"/>
    <property type="project" value="InterPro"/>
</dbReference>
<dbReference type="Proteomes" id="UP000572817">
    <property type="component" value="Unassembled WGS sequence"/>
</dbReference>
<dbReference type="FunFam" id="1.20.1250.20:FF:000134">
    <property type="entry name" value="MFS sugar transporter protein"/>
    <property type="match status" value="1"/>
</dbReference>
<dbReference type="NCBIfam" id="TIGR00879">
    <property type="entry name" value="SP"/>
    <property type="match status" value="1"/>
</dbReference>
<dbReference type="InterPro" id="IPR003663">
    <property type="entry name" value="Sugar/inositol_transpt"/>
</dbReference>
<dbReference type="GO" id="GO:0015791">
    <property type="term" value="P:polyol transmembrane transport"/>
    <property type="evidence" value="ECO:0007669"/>
    <property type="project" value="UniProtKB-ARBA"/>
</dbReference>
<feature type="transmembrane region" description="Helical" evidence="8">
    <location>
        <begin position="504"/>
        <end position="523"/>
    </location>
</feature>
<keyword evidence="6 8" id="KW-0472">Membrane</keyword>
<feature type="transmembrane region" description="Helical" evidence="8">
    <location>
        <begin position="162"/>
        <end position="184"/>
    </location>
</feature>
<dbReference type="OrthoDB" id="6339427at2759"/>
<dbReference type="InterPro" id="IPR050814">
    <property type="entry name" value="Myo-inositol_Transporter"/>
</dbReference>
<feature type="compositionally biased region" description="Polar residues" evidence="7">
    <location>
        <begin position="904"/>
        <end position="925"/>
    </location>
</feature>
<evidence type="ECO:0000256" key="5">
    <source>
        <dbReference type="ARBA" id="ARBA00022989"/>
    </source>
</evidence>
<reference evidence="10" key="1">
    <citation type="submission" date="2020-04" db="EMBL/GenBank/DDBJ databases">
        <title>Genome Assembly and Annotation of Botryosphaeria dothidea sdau 11-99, a Latent Pathogen of Apple Fruit Ring Rot in China.</title>
        <authorList>
            <person name="Yu C."/>
            <person name="Diao Y."/>
            <person name="Lu Q."/>
            <person name="Zhao J."/>
            <person name="Cui S."/>
            <person name="Peng C."/>
            <person name="He B."/>
            <person name="Liu H."/>
        </authorList>
    </citation>
    <scope>NUCLEOTIDE SEQUENCE [LARGE SCALE GENOMIC DNA]</scope>
    <source>
        <strain evidence="10">Sdau11-99</strain>
    </source>
</reference>
<feature type="transmembrane region" description="Helical" evidence="8">
    <location>
        <begin position="407"/>
        <end position="425"/>
    </location>
</feature>
<gene>
    <name evidence="10" type="ORF">GTA08_BOTSDO12336</name>
</gene>
<dbReference type="PANTHER" id="PTHR48020:SF9">
    <property type="entry name" value="MAJOR FACILITATOR SUPERFAMILY (MFS) PROFILE DOMAIN-CONTAINING PROTEIN"/>
    <property type="match status" value="1"/>
</dbReference>
<dbReference type="InterPro" id="IPR005828">
    <property type="entry name" value="MFS_sugar_transport-like"/>
</dbReference>
<feature type="compositionally biased region" description="Low complexity" evidence="7">
    <location>
        <begin position="1085"/>
        <end position="1100"/>
    </location>
</feature>
<accession>A0A8H4J3S9</accession>
<dbReference type="GO" id="GO:0015798">
    <property type="term" value="P:myo-inositol transport"/>
    <property type="evidence" value="ECO:0007669"/>
    <property type="project" value="UniProtKB-ARBA"/>
</dbReference>
<dbReference type="PANTHER" id="PTHR48020">
    <property type="entry name" value="PROTON MYO-INOSITOL COTRANSPORTER"/>
    <property type="match status" value="1"/>
</dbReference>
<feature type="transmembrane region" description="Helical" evidence="8">
    <location>
        <begin position="248"/>
        <end position="269"/>
    </location>
</feature>
<comment type="caution">
    <text evidence="10">The sequence shown here is derived from an EMBL/GenBank/DDBJ whole genome shotgun (WGS) entry which is preliminary data.</text>
</comment>
<comment type="similarity">
    <text evidence="2">Belongs to the major facilitator superfamily. Sugar transporter (TC 2.A.1.1) family.</text>
</comment>
<feature type="transmembrane region" description="Helical" evidence="8">
    <location>
        <begin position="220"/>
        <end position="242"/>
    </location>
</feature>
<evidence type="ECO:0000256" key="2">
    <source>
        <dbReference type="ARBA" id="ARBA00010992"/>
    </source>
</evidence>
<name>A0A8H4J3S9_9PEZI</name>
<feature type="compositionally biased region" description="Low complexity" evidence="7">
    <location>
        <begin position="951"/>
        <end position="965"/>
    </location>
</feature>
<feature type="domain" description="Major facilitator superfamily (MFS) profile" evidence="9">
    <location>
        <begin position="95"/>
        <end position="528"/>
    </location>
</feature>
<dbReference type="PROSITE" id="PS00217">
    <property type="entry name" value="SUGAR_TRANSPORT_2"/>
    <property type="match status" value="1"/>
</dbReference>
<dbReference type="PRINTS" id="PR00171">
    <property type="entry name" value="SUGRTRNSPORT"/>
</dbReference>
<dbReference type="InterPro" id="IPR020846">
    <property type="entry name" value="MFS_dom"/>
</dbReference>
<evidence type="ECO:0000256" key="4">
    <source>
        <dbReference type="ARBA" id="ARBA00022692"/>
    </source>
</evidence>
<keyword evidence="4 8" id="KW-0812">Transmembrane</keyword>
<feature type="region of interest" description="Disordered" evidence="7">
    <location>
        <begin position="1085"/>
        <end position="1105"/>
    </location>
</feature>
<evidence type="ECO:0000313" key="11">
    <source>
        <dbReference type="Proteomes" id="UP000572817"/>
    </source>
</evidence>
<dbReference type="Pfam" id="PF00083">
    <property type="entry name" value="Sugar_tr"/>
    <property type="match status" value="1"/>
</dbReference>
<keyword evidence="5 8" id="KW-1133">Transmembrane helix</keyword>
<feature type="region of interest" description="Disordered" evidence="7">
    <location>
        <begin position="580"/>
        <end position="612"/>
    </location>
</feature>
<evidence type="ECO:0000256" key="8">
    <source>
        <dbReference type="SAM" id="Phobius"/>
    </source>
</evidence>
<dbReference type="EMBL" id="WWBZ02000007">
    <property type="protein sequence ID" value="KAF4312194.1"/>
    <property type="molecule type" value="Genomic_DNA"/>
</dbReference>
<feature type="transmembrane region" description="Helical" evidence="8">
    <location>
        <begin position="437"/>
        <end position="460"/>
    </location>
</feature>
<feature type="transmembrane region" description="Helical" evidence="8">
    <location>
        <begin position="341"/>
        <end position="364"/>
    </location>
</feature>
<feature type="region of interest" description="Disordered" evidence="7">
    <location>
        <begin position="1"/>
        <end position="26"/>
    </location>
</feature>
<dbReference type="InterPro" id="IPR036259">
    <property type="entry name" value="MFS_trans_sf"/>
</dbReference>
<evidence type="ECO:0000256" key="1">
    <source>
        <dbReference type="ARBA" id="ARBA00004141"/>
    </source>
</evidence>
<dbReference type="GO" id="GO:0016020">
    <property type="term" value="C:membrane"/>
    <property type="evidence" value="ECO:0007669"/>
    <property type="project" value="UniProtKB-SubCell"/>
</dbReference>
<protein>
    <submittedName>
        <fullName evidence="10">Sugar/inositol transporter</fullName>
    </submittedName>
</protein>
<evidence type="ECO:0000313" key="10">
    <source>
        <dbReference type="EMBL" id="KAF4312194.1"/>
    </source>
</evidence>
<dbReference type="Gene3D" id="1.20.1250.20">
    <property type="entry name" value="MFS general substrate transporter like domains"/>
    <property type="match status" value="1"/>
</dbReference>
<evidence type="ECO:0000256" key="7">
    <source>
        <dbReference type="SAM" id="MobiDB-lite"/>
    </source>
</evidence>
<evidence type="ECO:0000259" key="9">
    <source>
        <dbReference type="PROSITE" id="PS50850"/>
    </source>
</evidence>
<feature type="transmembrane region" description="Helical" evidence="8">
    <location>
        <begin position="190"/>
        <end position="208"/>
    </location>
</feature>
<organism evidence="10 11">
    <name type="scientific">Botryosphaeria dothidea</name>
    <dbReference type="NCBI Taxonomy" id="55169"/>
    <lineage>
        <taxon>Eukaryota</taxon>
        <taxon>Fungi</taxon>
        <taxon>Dikarya</taxon>
        <taxon>Ascomycota</taxon>
        <taxon>Pezizomycotina</taxon>
        <taxon>Dothideomycetes</taxon>
        <taxon>Dothideomycetes incertae sedis</taxon>
        <taxon>Botryosphaeriales</taxon>
        <taxon>Botryosphaeriaceae</taxon>
        <taxon>Botryosphaeria</taxon>
    </lineage>
</organism>
<dbReference type="SUPFAM" id="SSF103473">
    <property type="entry name" value="MFS general substrate transporter"/>
    <property type="match status" value="1"/>
</dbReference>
<comment type="subcellular location">
    <subcellularLocation>
        <location evidence="1">Membrane</location>
        <topology evidence="1">Multi-pass membrane protein</topology>
    </subcellularLocation>
</comment>